<dbReference type="EMBL" id="REGN01002256">
    <property type="protein sequence ID" value="RNA29266.1"/>
    <property type="molecule type" value="Genomic_DNA"/>
</dbReference>
<gene>
    <name evidence="1" type="ORF">BpHYR1_014849</name>
</gene>
<dbReference type="Proteomes" id="UP000276133">
    <property type="component" value="Unassembled WGS sequence"/>
</dbReference>
<dbReference type="OrthoDB" id="5919971at2759"/>
<comment type="caution">
    <text evidence="1">The sequence shown here is derived from an EMBL/GenBank/DDBJ whole genome shotgun (WGS) entry which is preliminary data.</text>
</comment>
<dbReference type="AlphaFoldDB" id="A0A3M7S0G9"/>
<accession>A0A3M7S0G9</accession>
<name>A0A3M7S0G9_BRAPC</name>
<evidence type="ECO:0000313" key="2">
    <source>
        <dbReference type="Proteomes" id="UP000276133"/>
    </source>
</evidence>
<keyword evidence="2" id="KW-1185">Reference proteome</keyword>
<reference evidence="1 2" key="1">
    <citation type="journal article" date="2018" name="Sci. Rep.">
        <title>Genomic signatures of local adaptation to the degree of environmental predictability in rotifers.</title>
        <authorList>
            <person name="Franch-Gras L."/>
            <person name="Hahn C."/>
            <person name="Garcia-Roger E.M."/>
            <person name="Carmona M.J."/>
            <person name="Serra M."/>
            <person name="Gomez A."/>
        </authorList>
    </citation>
    <scope>NUCLEOTIDE SEQUENCE [LARGE SCALE GENOMIC DNA]</scope>
    <source>
        <strain evidence="1">HYR1</strain>
    </source>
</reference>
<dbReference type="STRING" id="10195.A0A3M7S0G9"/>
<sequence>MLGIRDNVRTNQGKQAELMKLRSKKYIPEVNIGDFVTLPIPEVETEAPNLICRIVDIDYDKSLHELASEAGVLNTLFARNCFELIKDCVVDIQVKLDKSLSVLEAVSQLSIGGGQGMVKCNCTSQCLTNRCSCKKGGLLCNSRCHGGNSSCKNK</sequence>
<evidence type="ECO:0000313" key="1">
    <source>
        <dbReference type="EMBL" id="RNA29266.1"/>
    </source>
</evidence>
<protein>
    <submittedName>
        <fullName evidence="1">KRAB-A domain-containing 2-like</fullName>
    </submittedName>
</protein>
<proteinExistence type="predicted"/>
<organism evidence="1 2">
    <name type="scientific">Brachionus plicatilis</name>
    <name type="common">Marine rotifer</name>
    <name type="synonym">Brachionus muelleri</name>
    <dbReference type="NCBI Taxonomy" id="10195"/>
    <lineage>
        <taxon>Eukaryota</taxon>
        <taxon>Metazoa</taxon>
        <taxon>Spiralia</taxon>
        <taxon>Gnathifera</taxon>
        <taxon>Rotifera</taxon>
        <taxon>Eurotatoria</taxon>
        <taxon>Monogononta</taxon>
        <taxon>Pseudotrocha</taxon>
        <taxon>Ploima</taxon>
        <taxon>Brachionidae</taxon>
        <taxon>Brachionus</taxon>
    </lineage>
</organism>